<accession>A0AAW0F7T2</accession>
<feature type="region of interest" description="Disordered" evidence="1">
    <location>
        <begin position="138"/>
        <end position="163"/>
    </location>
</feature>
<organism evidence="2 3">
    <name type="scientific">Novymonas esmeraldas</name>
    <dbReference type="NCBI Taxonomy" id="1808958"/>
    <lineage>
        <taxon>Eukaryota</taxon>
        <taxon>Discoba</taxon>
        <taxon>Euglenozoa</taxon>
        <taxon>Kinetoplastea</taxon>
        <taxon>Metakinetoplastina</taxon>
        <taxon>Trypanosomatida</taxon>
        <taxon>Trypanosomatidae</taxon>
        <taxon>Novymonas</taxon>
    </lineage>
</organism>
<gene>
    <name evidence="2" type="ORF">NESM_000228300</name>
</gene>
<dbReference type="AlphaFoldDB" id="A0AAW0F7T2"/>
<protein>
    <submittedName>
        <fullName evidence="2">Uncharacterized protein</fullName>
    </submittedName>
</protein>
<sequence length="524" mass="54317">MRARLERAACIERQHRAEVALDEQLDELLLDLGSCIATCSASWCAARVRVPDVRDSSTACAAVPPALLPGNWDGASEFVAVRAAMAAVQELVREHADTPPGQAATDAAVHLYTTAVRQLITRLIAPLTRAALVATPPLSAAGPTEAGEEDNRRGDDDATGGGGSADDVVLRCSAADGDASPLLFGAAATVRVPVSLYLGWHCGYALLDSIGAQLHIDDDDRAAAWLDLSSAALRCVLDAAPPRGHDVLTESEAPDTTNTTAAAVRRRTFTSLAHAQARALQCLWWWCSNTFTRRGVAGAAAAATPSPPGAAQASPSVASECADLWGIGSAAAVAYLGGTVVPTVAAFLHAAMGNAVFTRGGALAASAQREDRHTVRAELTAAVRAVRGVAQRLFPDSVSPTAASAFLRHVVHSALLPLAERVLEDPASLPDHLITLSSVSSVRGAAVAAAAPSPVRDGWSSDADAEAVEDEEGEWEEVRLSGVTGCSPSSAAPTSTLVDALDALERELGDLVREDSVVVTLRRL</sequence>
<reference evidence="2 3" key="1">
    <citation type="journal article" date="2021" name="MBio">
        <title>A New Model Trypanosomatid, Novymonas esmeraldas: Genomic Perception of Its 'Candidatus Pandoraea novymonadis' Endosymbiont.</title>
        <authorList>
            <person name="Zakharova A."/>
            <person name="Saura A."/>
            <person name="Butenko A."/>
            <person name="Podesvova L."/>
            <person name="Warmusova S."/>
            <person name="Kostygov A.Y."/>
            <person name="Nenarokova A."/>
            <person name="Lukes J."/>
            <person name="Opperdoes F.R."/>
            <person name="Yurchenko V."/>
        </authorList>
    </citation>
    <scope>NUCLEOTIDE SEQUENCE [LARGE SCALE GENOMIC DNA]</scope>
    <source>
        <strain evidence="2 3">E262AT.01</strain>
    </source>
</reference>
<dbReference type="Proteomes" id="UP001430356">
    <property type="component" value="Unassembled WGS sequence"/>
</dbReference>
<comment type="caution">
    <text evidence="2">The sequence shown here is derived from an EMBL/GenBank/DDBJ whole genome shotgun (WGS) entry which is preliminary data.</text>
</comment>
<evidence type="ECO:0000313" key="2">
    <source>
        <dbReference type="EMBL" id="KAK7201636.1"/>
    </source>
</evidence>
<name>A0AAW0F7T2_9TRYP</name>
<evidence type="ECO:0000313" key="3">
    <source>
        <dbReference type="Proteomes" id="UP001430356"/>
    </source>
</evidence>
<proteinExistence type="predicted"/>
<keyword evidence="3" id="KW-1185">Reference proteome</keyword>
<dbReference type="EMBL" id="JAECZO010000018">
    <property type="protein sequence ID" value="KAK7201636.1"/>
    <property type="molecule type" value="Genomic_DNA"/>
</dbReference>
<evidence type="ECO:0000256" key="1">
    <source>
        <dbReference type="SAM" id="MobiDB-lite"/>
    </source>
</evidence>